<dbReference type="InterPro" id="IPR011032">
    <property type="entry name" value="GroES-like_sf"/>
</dbReference>
<dbReference type="InterPro" id="IPR020843">
    <property type="entry name" value="ER"/>
</dbReference>
<dbReference type="Pfam" id="PF08240">
    <property type="entry name" value="ADH_N"/>
    <property type="match status" value="1"/>
</dbReference>
<dbReference type="GO" id="GO:0016491">
    <property type="term" value="F:oxidoreductase activity"/>
    <property type="evidence" value="ECO:0007669"/>
    <property type="project" value="UniProtKB-KW"/>
</dbReference>
<dbReference type="Proteomes" id="UP000178721">
    <property type="component" value="Unassembled WGS sequence"/>
</dbReference>
<dbReference type="Gene3D" id="3.90.180.10">
    <property type="entry name" value="Medium-chain alcohol dehydrogenases, catalytic domain"/>
    <property type="match status" value="1"/>
</dbReference>
<dbReference type="Gene3D" id="3.90.550.10">
    <property type="entry name" value="Spore Coat Polysaccharide Biosynthesis Protein SpsA, Chain A"/>
    <property type="match status" value="1"/>
</dbReference>
<dbReference type="EMBL" id="MHMA01000029">
    <property type="protein sequence ID" value="OGZ20028.1"/>
    <property type="molecule type" value="Genomic_DNA"/>
</dbReference>
<dbReference type="GO" id="GO:0046872">
    <property type="term" value="F:metal ion binding"/>
    <property type="evidence" value="ECO:0007669"/>
    <property type="project" value="UniProtKB-KW"/>
</dbReference>
<keyword evidence="2" id="KW-0479">Metal-binding</keyword>
<feature type="domain" description="Enoyl reductase (ER)" evidence="5">
    <location>
        <begin position="295"/>
        <end position="603"/>
    </location>
</feature>
<dbReference type="PANTHER" id="PTHR43401">
    <property type="entry name" value="L-THREONINE 3-DEHYDROGENASE"/>
    <property type="match status" value="1"/>
</dbReference>
<evidence type="ECO:0000313" key="6">
    <source>
        <dbReference type="EMBL" id="OGZ20028.1"/>
    </source>
</evidence>
<comment type="cofactor">
    <cofactor evidence="1">
        <name>Zn(2+)</name>
        <dbReference type="ChEBI" id="CHEBI:29105"/>
    </cofactor>
</comment>
<sequence>MPETSIVIRTFNEEKHLGNLLQVIKKQDYKDYEIIIVDSGSTDNTVKIAKDFKCGSILEIESRDFTFGYSLNLGCQQAQGKYLVFISAHVLPVDHHWLSNLIEPFKNEKVAMVHGRQLAVDGSKFSEKRDLQKLCYPNNANSAIRKNLWQQRPFDEYLFGLEDIEWAKDMIQKGYLVNHEPKAAAYHIHQEKWHQIFNRYRREAIAAARIGLKHPLQVRTNVFWLVGNILQDFLASLPNLSFSRLEEIIRFRYYQWKGTRQGWYHDKDIDLNRDKYTLFYPSGNRSVVIRNKHQAQIEDLSLPEMKPGDILVRVDYVGVCRTDLEIYDGALGYYRDGIAKYPIVPGHEFSGTIVRIGANNTYRERFKAGDKVVGECILSRGENSLRQEVGVINYNGAYGQFIVMPGQYLHQIPEGLDLKAACLTEPLAVVLRALRRVTPRLDIKKEVAVTGAGSIGNLIAQVLNLRGFSVTVFDRNAARLELLKNKTKAVHSSLENLAQYGLIIEATGSLDVLRIILGESAVDSTLLLLGFPYGKFDYNFEEIVGKEKVIVGSVGGDREDFDEALKLLPALDTAPFMQTVLPLEKFHEAWKLHQESKQLKIILKP</sequence>
<comment type="caution">
    <text evidence="6">The sequence shown here is derived from an EMBL/GenBank/DDBJ whole genome shotgun (WGS) entry which is preliminary data.</text>
</comment>
<dbReference type="SUPFAM" id="SSF53448">
    <property type="entry name" value="Nucleotide-diphospho-sugar transferases"/>
    <property type="match status" value="1"/>
</dbReference>
<accession>A0A1G2E4N9</accession>
<proteinExistence type="predicted"/>
<evidence type="ECO:0000259" key="5">
    <source>
        <dbReference type="SMART" id="SM00829"/>
    </source>
</evidence>
<dbReference type="InterPro" id="IPR029044">
    <property type="entry name" value="Nucleotide-diphossugar_trans"/>
</dbReference>
<evidence type="ECO:0000256" key="4">
    <source>
        <dbReference type="ARBA" id="ARBA00023002"/>
    </source>
</evidence>
<name>A0A1G2E4N9_9BACT</name>
<dbReference type="CDD" id="cd00761">
    <property type="entry name" value="Glyco_tranf_GTA_type"/>
    <property type="match status" value="1"/>
</dbReference>
<dbReference type="InterPro" id="IPR001173">
    <property type="entry name" value="Glyco_trans_2-like"/>
</dbReference>
<evidence type="ECO:0000256" key="2">
    <source>
        <dbReference type="ARBA" id="ARBA00022723"/>
    </source>
</evidence>
<dbReference type="InterPro" id="IPR050129">
    <property type="entry name" value="Zn_alcohol_dh"/>
</dbReference>
<keyword evidence="3" id="KW-0862">Zinc</keyword>
<organism evidence="6 7">
    <name type="scientific">Candidatus Nealsonbacteria bacterium RIFCSPHIGHO2_01_FULL_43_31</name>
    <dbReference type="NCBI Taxonomy" id="1801665"/>
    <lineage>
        <taxon>Bacteria</taxon>
        <taxon>Candidatus Nealsoniibacteriota</taxon>
    </lineage>
</organism>
<evidence type="ECO:0000256" key="3">
    <source>
        <dbReference type="ARBA" id="ARBA00022833"/>
    </source>
</evidence>
<evidence type="ECO:0000313" key="7">
    <source>
        <dbReference type="Proteomes" id="UP000178721"/>
    </source>
</evidence>
<dbReference type="Gene3D" id="3.40.50.720">
    <property type="entry name" value="NAD(P)-binding Rossmann-like Domain"/>
    <property type="match status" value="1"/>
</dbReference>
<dbReference type="InterPro" id="IPR031640">
    <property type="entry name" value="Glu_dehyd_C"/>
</dbReference>
<dbReference type="AlphaFoldDB" id="A0A1G2E4N9"/>
<reference evidence="6 7" key="1">
    <citation type="journal article" date="2016" name="Nat. Commun.">
        <title>Thousands of microbial genomes shed light on interconnected biogeochemical processes in an aquifer system.</title>
        <authorList>
            <person name="Anantharaman K."/>
            <person name="Brown C.T."/>
            <person name="Hug L.A."/>
            <person name="Sharon I."/>
            <person name="Castelle C.J."/>
            <person name="Probst A.J."/>
            <person name="Thomas B.C."/>
            <person name="Singh A."/>
            <person name="Wilkins M.J."/>
            <person name="Karaoz U."/>
            <person name="Brodie E.L."/>
            <person name="Williams K.H."/>
            <person name="Hubbard S.S."/>
            <person name="Banfield J.F."/>
        </authorList>
    </citation>
    <scope>NUCLEOTIDE SEQUENCE [LARGE SCALE GENOMIC DNA]</scope>
</reference>
<dbReference type="SUPFAM" id="SSF51735">
    <property type="entry name" value="NAD(P)-binding Rossmann-fold domains"/>
    <property type="match status" value="1"/>
</dbReference>
<protein>
    <recommendedName>
        <fullName evidence="5">Enoyl reductase (ER) domain-containing protein</fullName>
    </recommendedName>
</protein>
<dbReference type="SUPFAM" id="SSF50129">
    <property type="entry name" value="GroES-like"/>
    <property type="match status" value="1"/>
</dbReference>
<dbReference type="PANTHER" id="PTHR43401:SF2">
    <property type="entry name" value="L-THREONINE 3-DEHYDROGENASE"/>
    <property type="match status" value="1"/>
</dbReference>
<dbReference type="Pfam" id="PF00535">
    <property type="entry name" value="Glycos_transf_2"/>
    <property type="match status" value="1"/>
</dbReference>
<keyword evidence="4" id="KW-0560">Oxidoreductase</keyword>
<dbReference type="SMART" id="SM00829">
    <property type="entry name" value="PKS_ER"/>
    <property type="match status" value="1"/>
</dbReference>
<evidence type="ECO:0000256" key="1">
    <source>
        <dbReference type="ARBA" id="ARBA00001947"/>
    </source>
</evidence>
<dbReference type="InterPro" id="IPR013154">
    <property type="entry name" value="ADH-like_N"/>
</dbReference>
<dbReference type="Pfam" id="PF16912">
    <property type="entry name" value="Glu_dehyd_C"/>
    <property type="match status" value="1"/>
</dbReference>
<dbReference type="InterPro" id="IPR036291">
    <property type="entry name" value="NAD(P)-bd_dom_sf"/>
</dbReference>
<gene>
    <name evidence="6" type="ORF">A2654_02325</name>
</gene>